<reference evidence="1" key="1">
    <citation type="journal article" date="2022" name="Front. Microbiol.">
        <title>New perspectives on an old grouping: The genomic and phenotypic variability of Oxalobacter formigenes and the implications for calcium oxalate stone prevention.</title>
        <authorList>
            <person name="Chmiel J.A."/>
            <person name="Carr C."/>
            <person name="Stuivenberg G.A."/>
            <person name="Venema R."/>
            <person name="Chanyi R.M."/>
            <person name="Al K.F."/>
            <person name="Giguere D."/>
            <person name="Say H."/>
            <person name="Akouris P.P."/>
            <person name="Dominguez Romero S.A."/>
            <person name="Kwong A."/>
            <person name="Tai V."/>
            <person name="Koval S.F."/>
            <person name="Razvi H."/>
            <person name="Bjazevic J."/>
            <person name="Burton J.P."/>
        </authorList>
    </citation>
    <scope>NUCLEOTIDE SEQUENCE</scope>
    <source>
        <strain evidence="1">WoOx3</strain>
    </source>
</reference>
<evidence type="ECO:0000313" key="2">
    <source>
        <dbReference type="Proteomes" id="UP001156215"/>
    </source>
</evidence>
<protein>
    <recommendedName>
        <fullName evidence="3">Autotransporter domain-containing protein</fullName>
    </recommendedName>
</protein>
<dbReference type="Proteomes" id="UP001156215">
    <property type="component" value="Chromosome"/>
</dbReference>
<name>A0A9E9LUL1_9BURK</name>
<organism evidence="1 2">
    <name type="scientific">Oxalobacter vibrioformis</name>
    <dbReference type="NCBI Taxonomy" id="933080"/>
    <lineage>
        <taxon>Bacteria</taxon>
        <taxon>Pseudomonadati</taxon>
        <taxon>Pseudomonadota</taxon>
        <taxon>Betaproteobacteria</taxon>
        <taxon>Burkholderiales</taxon>
        <taxon>Oxalobacteraceae</taxon>
        <taxon>Oxalobacter</taxon>
    </lineage>
</organism>
<dbReference type="AlphaFoldDB" id="A0A9E9LUL1"/>
<accession>A0A9E9LUL1</accession>
<sequence length="144" mass="15974">MVRQSQWFFPKKPARKTCFRTRAVSSVFSGALSRQPHPENRVIYPCNGTTGQTTTRQGETLLPTQKNASHAGLAYEFKFDGKAGGRVHGYNLKETDMGGSTFVGELGLTWVPASMRNASLDLALEGFAGERDGFMGNVRFNYRF</sequence>
<dbReference type="EMBL" id="CP098242">
    <property type="protein sequence ID" value="WAW09920.1"/>
    <property type="molecule type" value="Genomic_DNA"/>
</dbReference>
<keyword evidence="2" id="KW-1185">Reference proteome</keyword>
<dbReference type="KEGG" id="ovb:NB640_11970"/>
<dbReference type="RefSeq" id="WP_269308924.1">
    <property type="nucleotide sequence ID" value="NZ_CP098242.1"/>
</dbReference>
<gene>
    <name evidence="1" type="ORF">NB640_11970</name>
</gene>
<evidence type="ECO:0000313" key="1">
    <source>
        <dbReference type="EMBL" id="WAW09920.1"/>
    </source>
</evidence>
<proteinExistence type="predicted"/>
<evidence type="ECO:0008006" key="3">
    <source>
        <dbReference type="Google" id="ProtNLM"/>
    </source>
</evidence>